<organism evidence="2 3">
    <name type="scientific">Amycolatopsis speibonae</name>
    <dbReference type="NCBI Taxonomy" id="1450224"/>
    <lineage>
        <taxon>Bacteria</taxon>
        <taxon>Bacillati</taxon>
        <taxon>Actinomycetota</taxon>
        <taxon>Actinomycetes</taxon>
        <taxon>Pseudonocardiales</taxon>
        <taxon>Pseudonocardiaceae</taxon>
        <taxon>Amycolatopsis</taxon>
    </lineage>
</organism>
<dbReference type="SUPFAM" id="SSF46785">
    <property type="entry name" value="Winged helix' DNA-binding domain"/>
    <property type="match status" value="1"/>
</dbReference>
<comment type="caution">
    <text evidence="2">The sequence shown here is derived from an EMBL/GenBank/DDBJ whole genome shotgun (WGS) entry which is preliminary data.</text>
</comment>
<accession>A0ABV7NQF3</accession>
<evidence type="ECO:0000313" key="3">
    <source>
        <dbReference type="Proteomes" id="UP001595645"/>
    </source>
</evidence>
<dbReference type="PROSITE" id="PS50995">
    <property type="entry name" value="HTH_MARR_2"/>
    <property type="match status" value="1"/>
</dbReference>
<proteinExistence type="predicted"/>
<dbReference type="EMBL" id="JBHRWK010000012">
    <property type="protein sequence ID" value="MFC3449014.1"/>
    <property type="molecule type" value="Genomic_DNA"/>
</dbReference>
<dbReference type="SMART" id="SM00347">
    <property type="entry name" value="HTH_MARR"/>
    <property type="match status" value="1"/>
</dbReference>
<protein>
    <submittedName>
        <fullName evidence="2">MarR family winged helix-turn-helix transcriptional regulator</fullName>
    </submittedName>
</protein>
<dbReference type="InterPro" id="IPR036390">
    <property type="entry name" value="WH_DNA-bd_sf"/>
</dbReference>
<dbReference type="InterPro" id="IPR052526">
    <property type="entry name" value="HTH-type_Bedaq_tolerance"/>
</dbReference>
<dbReference type="PANTHER" id="PTHR39515">
    <property type="entry name" value="CONSERVED PROTEIN"/>
    <property type="match status" value="1"/>
</dbReference>
<evidence type="ECO:0000259" key="1">
    <source>
        <dbReference type="PROSITE" id="PS50995"/>
    </source>
</evidence>
<dbReference type="InterPro" id="IPR036388">
    <property type="entry name" value="WH-like_DNA-bd_sf"/>
</dbReference>
<gene>
    <name evidence="2" type="ORF">ACFOSH_06165</name>
</gene>
<dbReference type="InterPro" id="IPR000835">
    <property type="entry name" value="HTH_MarR-typ"/>
</dbReference>
<dbReference type="Gene3D" id="1.10.10.10">
    <property type="entry name" value="Winged helix-like DNA-binding domain superfamily/Winged helix DNA-binding domain"/>
    <property type="match status" value="1"/>
</dbReference>
<sequence>MTENAAASSARAAHEIRLAFSRLRRRLRENYGSGDLTPSQTSVLSRLDKDGEASVSDLAAIEGIRHQSVATTVGVLVERGLVTRRPDPEDGRRQLVFVTESGHAFLEERRRAGEGWLAQVLETRCTEAERRTLIEAAALLERVVRR</sequence>
<dbReference type="Proteomes" id="UP001595645">
    <property type="component" value="Unassembled WGS sequence"/>
</dbReference>
<name>A0ABV7NQF3_9PSEU</name>
<dbReference type="RefSeq" id="WP_378237706.1">
    <property type="nucleotide sequence ID" value="NZ_JBHRWK010000012.1"/>
</dbReference>
<dbReference type="Pfam" id="PF12802">
    <property type="entry name" value="MarR_2"/>
    <property type="match status" value="1"/>
</dbReference>
<feature type="domain" description="HTH marR-type" evidence="1">
    <location>
        <begin position="9"/>
        <end position="142"/>
    </location>
</feature>
<reference evidence="3" key="1">
    <citation type="journal article" date="2019" name="Int. J. Syst. Evol. Microbiol.">
        <title>The Global Catalogue of Microorganisms (GCM) 10K type strain sequencing project: providing services to taxonomists for standard genome sequencing and annotation.</title>
        <authorList>
            <consortium name="The Broad Institute Genomics Platform"/>
            <consortium name="The Broad Institute Genome Sequencing Center for Infectious Disease"/>
            <person name="Wu L."/>
            <person name="Ma J."/>
        </authorList>
    </citation>
    <scope>NUCLEOTIDE SEQUENCE [LARGE SCALE GENOMIC DNA]</scope>
    <source>
        <strain evidence="3">CGMCC 4.7676</strain>
    </source>
</reference>
<dbReference type="PANTHER" id="PTHR39515:SF2">
    <property type="entry name" value="HTH-TYPE TRANSCRIPTIONAL REGULATOR RV0880"/>
    <property type="match status" value="1"/>
</dbReference>
<evidence type="ECO:0000313" key="2">
    <source>
        <dbReference type="EMBL" id="MFC3449014.1"/>
    </source>
</evidence>
<keyword evidence="3" id="KW-1185">Reference proteome</keyword>